<evidence type="ECO:0000313" key="10">
    <source>
        <dbReference type="EMBL" id="MBB6678081.1"/>
    </source>
</evidence>
<dbReference type="GO" id="GO:0005886">
    <property type="term" value="C:plasma membrane"/>
    <property type="evidence" value="ECO:0007669"/>
    <property type="project" value="UniProtKB-SubCell"/>
</dbReference>
<comment type="subcellular location">
    <subcellularLocation>
        <location evidence="1">Cell membrane</location>
        <topology evidence="1">Multi-pass membrane protein</topology>
    </subcellularLocation>
</comment>
<dbReference type="Proteomes" id="UP000574133">
    <property type="component" value="Unassembled WGS sequence"/>
</dbReference>
<keyword evidence="3" id="KW-0808">Transferase</keyword>
<name>A0A841THY8_9BACL</name>
<keyword evidence="11" id="KW-1185">Reference proteome</keyword>
<dbReference type="Pfam" id="PF09594">
    <property type="entry name" value="GT87"/>
    <property type="match status" value="1"/>
</dbReference>
<feature type="region of interest" description="Disordered" evidence="8">
    <location>
        <begin position="1"/>
        <end position="26"/>
    </location>
</feature>
<dbReference type="InterPro" id="IPR018584">
    <property type="entry name" value="GT87"/>
</dbReference>
<feature type="transmembrane region" description="Helical" evidence="9">
    <location>
        <begin position="84"/>
        <end position="106"/>
    </location>
</feature>
<feature type="transmembrane region" description="Helical" evidence="9">
    <location>
        <begin position="157"/>
        <end position="180"/>
    </location>
</feature>
<sequence length="390" mass="42609">MKGFSVHTSSLPATAGKRSASANASPPLRRSARLRLRLLTGACLLLGIAIACRVLPQLFNTPLSSGSSAHLLGYLLSGIPNGLWLWQSLALVLSAASVWMLISVAYRGKRWLPRLGMIAAALAMQPLYQDLRDFGVVWLALFFLSLSILLHDRQIHYGAGLMLAVAILLQPSAAAALACFLWRRRFVYALSAIASVAVMTTASWLLYGVPIIGNPLELIRVLAMSNWTLWHSAGLNGPYAVIAAAMDATLLILLVVCSPSFSQSIRNRLDYLIAGLCIVWFIPSAEVGQHLLLLACYLLMAGIVTEKYAEAAASLRFASLERWAAVFAVASYLGTIVSVIPFSARLEALISLLSVKLLFIPVCLLAWRLSKHQRSRTVRISDYRLRREPI</sequence>
<evidence type="ECO:0000256" key="4">
    <source>
        <dbReference type="ARBA" id="ARBA00022692"/>
    </source>
</evidence>
<accession>A0A841THY8</accession>
<keyword evidence="2" id="KW-1003">Cell membrane</keyword>
<gene>
    <name evidence="10" type="ORF">H4Q31_12305</name>
</gene>
<keyword evidence="4 9" id="KW-0812">Transmembrane</keyword>
<feature type="transmembrane region" description="Helical" evidence="9">
    <location>
        <begin position="134"/>
        <end position="151"/>
    </location>
</feature>
<comment type="similarity">
    <text evidence="7">Belongs to the glycosyltransferase 87 family.</text>
</comment>
<dbReference type="AlphaFoldDB" id="A0A841THY8"/>
<evidence type="ECO:0000256" key="6">
    <source>
        <dbReference type="ARBA" id="ARBA00023136"/>
    </source>
</evidence>
<evidence type="ECO:0000256" key="7">
    <source>
        <dbReference type="ARBA" id="ARBA00024033"/>
    </source>
</evidence>
<feature type="compositionally biased region" description="Polar residues" evidence="8">
    <location>
        <begin position="1"/>
        <end position="12"/>
    </location>
</feature>
<dbReference type="GO" id="GO:0016758">
    <property type="term" value="F:hexosyltransferase activity"/>
    <property type="evidence" value="ECO:0007669"/>
    <property type="project" value="InterPro"/>
</dbReference>
<evidence type="ECO:0000256" key="5">
    <source>
        <dbReference type="ARBA" id="ARBA00022989"/>
    </source>
</evidence>
<reference evidence="10 11" key="1">
    <citation type="submission" date="2020-08" db="EMBL/GenBank/DDBJ databases">
        <title>Cohnella phylogeny.</title>
        <authorList>
            <person name="Dunlap C."/>
        </authorList>
    </citation>
    <scope>NUCLEOTIDE SEQUENCE [LARGE SCALE GENOMIC DNA]</scope>
    <source>
        <strain evidence="10 11">DSM 103658</strain>
    </source>
</reference>
<evidence type="ECO:0000256" key="9">
    <source>
        <dbReference type="SAM" id="Phobius"/>
    </source>
</evidence>
<evidence type="ECO:0000256" key="1">
    <source>
        <dbReference type="ARBA" id="ARBA00004651"/>
    </source>
</evidence>
<keyword evidence="5 9" id="KW-1133">Transmembrane helix</keyword>
<dbReference type="EMBL" id="JACJVN010000049">
    <property type="protein sequence ID" value="MBB6678081.1"/>
    <property type="molecule type" value="Genomic_DNA"/>
</dbReference>
<organism evidence="10 11">
    <name type="scientific">Cohnella lubricantis</name>
    <dbReference type="NCBI Taxonomy" id="2163172"/>
    <lineage>
        <taxon>Bacteria</taxon>
        <taxon>Bacillati</taxon>
        <taxon>Bacillota</taxon>
        <taxon>Bacilli</taxon>
        <taxon>Bacillales</taxon>
        <taxon>Paenibacillaceae</taxon>
        <taxon>Cohnella</taxon>
    </lineage>
</organism>
<feature type="transmembrane region" description="Helical" evidence="9">
    <location>
        <begin position="348"/>
        <end position="367"/>
    </location>
</feature>
<evidence type="ECO:0000256" key="8">
    <source>
        <dbReference type="SAM" id="MobiDB-lite"/>
    </source>
</evidence>
<evidence type="ECO:0000256" key="2">
    <source>
        <dbReference type="ARBA" id="ARBA00022475"/>
    </source>
</evidence>
<proteinExistence type="inferred from homology"/>
<keyword evidence="6 9" id="KW-0472">Membrane</keyword>
<comment type="caution">
    <text evidence="10">The sequence shown here is derived from an EMBL/GenBank/DDBJ whole genome shotgun (WGS) entry which is preliminary data.</text>
</comment>
<feature type="transmembrane region" description="Helical" evidence="9">
    <location>
        <begin position="187"/>
        <end position="207"/>
    </location>
</feature>
<feature type="transmembrane region" description="Helical" evidence="9">
    <location>
        <begin position="38"/>
        <end position="59"/>
    </location>
</feature>
<protein>
    <submittedName>
        <fullName evidence="10">DUF2029 domain-containing protein</fullName>
    </submittedName>
</protein>
<evidence type="ECO:0000256" key="3">
    <source>
        <dbReference type="ARBA" id="ARBA00022679"/>
    </source>
</evidence>
<feature type="transmembrane region" description="Helical" evidence="9">
    <location>
        <begin position="323"/>
        <end position="342"/>
    </location>
</feature>
<feature type="transmembrane region" description="Helical" evidence="9">
    <location>
        <begin position="237"/>
        <end position="257"/>
    </location>
</feature>
<evidence type="ECO:0000313" key="11">
    <source>
        <dbReference type="Proteomes" id="UP000574133"/>
    </source>
</evidence>
<dbReference type="RefSeq" id="WP_185179357.1">
    <property type="nucleotide sequence ID" value="NZ_CBCSEP010000033.1"/>
</dbReference>